<sequence length="17" mass="1897">NPLPFGIGYFVRYSPVA</sequence>
<protein>
    <submittedName>
        <fullName evidence="1">Uncharacterized protein</fullName>
    </submittedName>
</protein>
<feature type="non-terminal residue" evidence="1">
    <location>
        <position position="1"/>
    </location>
</feature>
<accession>A0AAD9VK72</accession>
<evidence type="ECO:0000313" key="2">
    <source>
        <dbReference type="Proteomes" id="UP001258017"/>
    </source>
</evidence>
<dbReference type="AlphaFoldDB" id="A0AAD9VK72"/>
<gene>
    <name evidence="1" type="ORF">KPH14_012819</name>
</gene>
<dbReference type="Proteomes" id="UP001258017">
    <property type="component" value="Unassembled WGS sequence"/>
</dbReference>
<keyword evidence="2" id="KW-1185">Reference proteome</keyword>
<name>A0AAD9VK72_9HYME</name>
<organism evidence="1 2">
    <name type="scientific">Odynerus spinipes</name>
    <dbReference type="NCBI Taxonomy" id="1348599"/>
    <lineage>
        <taxon>Eukaryota</taxon>
        <taxon>Metazoa</taxon>
        <taxon>Ecdysozoa</taxon>
        <taxon>Arthropoda</taxon>
        <taxon>Hexapoda</taxon>
        <taxon>Insecta</taxon>
        <taxon>Pterygota</taxon>
        <taxon>Neoptera</taxon>
        <taxon>Endopterygota</taxon>
        <taxon>Hymenoptera</taxon>
        <taxon>Apocrita</taxon>
        <taxon>Aculeata</taxon>
        <taxon>Vespoidea</taxon>
        <taxon>Vespidae</taxon>
        <taxon>Eumeninae</taxon>
        <taxon>Odynerus</taxon>
    </lineage>
</organism>
<comment type="caution">
    <text evidence="1">The sequence shown here is derived from an EMBL/GenBank/DDBJ whole genome shotgun (WGS) entry which is preliminary data.</text>
</comment>
<dbReference type="EMBL" id="JAIFRP010001361">
    <property type="protein sequence ID" value="KAK2577771.1"/>
    <property type="molecule type" value="Genomic_DNA"/>
</dbReference>
<reference evidence="1" key="1">
    <citation type="submission" date="2021-08" db="EMBL/GenBank/DDBJ databases">
        <authorList>
            <person name="Misof B."/>
            <person name="Oliver O."/>
            <person name="Podsiadlowski L."/>
            <person name="Donath A."/>
            <person name="Peters R."/>
            <person name="Mayer C."/>
            <person name="Rust J."/>
            <person name="Gunkel S."/>
            <person name="Lesny P."/>
            <person name="Martin S."/>
            <person name="Oeyen J.P."/>
            <person name="Petersen M."/>
            <person name="Panagiotis P."/>
            <person name="Wilbrandt J."/>
            <person name="Tanja T."/>
        </authorList>
    </citation>
    <scope>NUCLEOTIDE SEQUENCE</scope>
    <source>
        <strain evidence="1">GBR_01_08_01A</strain>
        <tissue evidence="1">Thorax + abdomen</tissue>
    </source>
</reference>
<reference evidence="1" key="2">
    <citation type="journal article" date="2023" name="Commun. Biol.">
        <title>Intrasexual cuticular hydrocarbon dimorphism in a wasp sheds light on hydrocarbon biosynthesis genes in Hymenoptera.</title>
        <authorList>
            <person name="Moris V.C."/>
            <person name="Podsiadlowski L."/>
            <person name="Martin S."/>
            <person name="Oeyen J.P."/>
            <person name="Donath A."/>
            <person name="Petersen M."/>
            <person name="Wilbrandt J."/>
            <person name="Misof B."/>
            <person name="Liedtke D."/>
            <person name="Thamm M."/>
            <person name="Scheiner R."/>
            <person name="Schmitt T."/>
            <person name="Niehuis O."/>
        </authorList>
    </citation>
    <scope>NUCLEOTIDE SEQUENCE</scope>
    <source>
        <strain evidence="1">GBR_01_08_01A</strain>
    </source>
</reference>
<evidence type="ECO:0000313" key="1">
    <source>
        <dbReference type="EMBL" id="KAK2577771.1"/>
    </source>
</evidence>
<proteinExistence type="predicted"/>